<proteinExistence type="predicted"/>
<evidence type="ECO:0000313" key="3">
    <source>
        <dbReference type="Proteomes" id="UP001501265"/>
    </source>
</evidence>
<reference evidence="3" key="1">
    <citation type="journal article" date="2019" name="Int. J. Syst. Evol. Microbiol.">
        <title>The Global Catalogue of Microorganisms (GCM) 10K type strain sequencing project: providing services to taxonomists for standard genome sequencing and annotation.</title>
        <authorList>
            <consortium name="The Broad Institute Genomics Platform"/>
            <consortium name="The Broad Institute Genome Sequencing Center for Infectious Disease"/>
            <person name="Wu L."/>
            <person name="Ma J."/>
        </authorList>
    </citation>
    <scope>NUCLEOTIDE SEQUENCE [LARGE SCALE GENOMIC DNA]</scope>
    <source>
        <strain evidence="3">JCM 18081</strain>
    </source>
</reference>
<dbReference type="Proteomes" id="UP001501265">
    <property type="component" value="Unassembled WGS sequence"/>
</dbReference>
<sequence length="54" mass="5471">MVSRSSDGRTGSCADSAKAGSEAPATAPATRATVRTRTVFLGKVTLGKEFLGKA</sequence>
<gene>
    <name evidence="2" type="ORF">GCM10023220_33550</name>
</gene>
<evidence type="ECO:0000313" key="2">
    <source>
        <dbReference type="EMBL" id="GAA4801915.1"/>
    </source>
</evidence>
<protein>
    <submittedName>
        <fullName evidence="2">Uncharacterized protein</fullName>
    </submittedName>
</protein>
<comment type="caution">
    <text evidence="2">The sequence shown here is derived from an EMBL/GenBank/DDBJ whole genome shotgun (WGS) entry which is preliminary data.</text>
</comment>
<name>A0ABP9C0Q3_9ACTN</name>
<dbReference type="EMBL" id="BAABIG010000026">
    <property type="protein sequence ID" value="GAA4801915.1"/>
    <property type="molecule type" value="Genomic_DNA"/>
</dbReference>
<feature type="region of interest" description="Disordered" evidence="1">
    <location>
        <begin position="1"/>
        <end position="34"/>
    </location>
</feature>
<evidence type="ECO:0000256" key="1">
    <source>
        <dbReference type="SAM" id="MobiDB-lite"/>
    </source>
</evidence>
<accession>A0ABP9C0Q3</accession>
<organism evidence="2 3">
    <name type="scientific">Streptomyces ziwulingensis</name>
    <dbReference type="NCBI Taxonomy" id="1045501"/>
    <lineage>
        <taxon>Bacteria</taxon>
        <taxon>Bacillati</taxon>
        <taxon>Actinomycetota</taxon>
        <taxon>Actinomycetes</taxon>
        <taxon>Kitasatosporales</taxon>
        <taxon>Streptomycetaceae</taxon>
        <taxon>Streptomyces</taxon>
    </lineage>
</organism>
<feature type="compositionally biased region" description="Low complexity" evidence="1">
    <location>
        <begin position="23"/>
        <end position="34"/>
    </location>
</feature>
<keyword evidence="3" id="KW-1185">Reference proteome</keyword>